<protein>
    <submittedName>
        <fullName evidence="2">Metal dependent phosphohydrolase</fullName>
    </submittedName>
</protein>
<dbReference type="Proteomes" id="UP000002382">
    <property type="component" value="Chromosome"/>
</dbReference>
<dbReference type="CDD" id="cd00077">
    <property type="entry name" value="HDc"/>
    <property type="match status" value="1"/>
</dbReference>
<dbReference type="AlphaFoldDB" id="C5CG16"/>
<proteinExistence type="predicted"/>
<dbReference type="HOGENOM" id="CLU_036524_3_1_0"/>
<dbReference type="PANTHER" id="PTHR33594">
    <property type="entry name" value="SUPERFAMILY HYDROLASE, PUTATIVE (AFU_ORTHOLOGUE AFUA_1G03035)-RELATED"/>
    <property type="match status" value="1"/>
</dbReference>
<dbReference type="EMBL" id="CP001634">
    <property type="protein sequence ID" value="ACR79457.1"/>
    <property type="molecule type" value="Genomic_DNA"/>
</dbReference>
<evidence type="ECO:0000259" key="1">
    <source>
        <dbReference type="SMART" id="SM00471"/>
    </source>
</evidence>
<dbReference type="InterPro" id="IPR003607">
    <property type="entry name" value="HD/PDEase_dom"/>
</dbReference>
<organism evidence="2 3">
    <name type="scientific">Kosmotoga olearia (strain ATCC BAA-1733 / DSM 21960 / TBF 19.5.1)</name>
    <dbReference type="NCBI Taxonomy" id="521045"/>
    <lineage>
        <taxon>Bacteria</taxon>
        <taxon>Thermotogati</taxon>
        <taxon>Thermotogota</taxon>
        <taxon>Thermotogae</taxon>
        <taxon>Kosmotogales</taxon>
        <taxon>Kosmotogaceae</taxon>
        <taxon>Kosmotoga</taxon>
    </lineage>
</organism>
<reference evidence="2 3" key="1">
    <citation type="submission" date="2009-06" db="EMBL/GenBank/DDBJ databases">
        <title>Complete sequence of Thermotogales bacterium TBF 19.5.1.</title>
        <authorList>
            <consortium name="US DOE Joint Genome Institute"/>
            <person name="Lucas S."/>
            <person name="Copeland A."/>
            <person name="Lapidus A."/>
            <person name="Glavina del Rio T."/>
            <person name="Tice H."/>
            <person name="Bruce D."/>
            <person name="Goodwin L."/>
            <person name="Pitluck S."/>
            <person name="Chertkov O."/>
            <person name="Brettin T."/>
            <person name="Detter J.C."/>
            <person name="Han C."/>
            <person name="Schmutz J."/>
            <person name="Larimer F."/>
            <person name="Land M."/>
            <person name="Hauser L."/>
            <person name="Kyrpides N."/>
            <person name="Ovchinnikova G."/>
            <person name="Noll K."/>
        </authorList>
    </citation>
    <scope>NUCLEOTIDE SEQUENCE [LARGE SCALE GENOMIC DNA]</scope>
    <source>
        <strain evidence="3">ATCC BAA-1733 / DSM 21960 / TBF 19.5.1</strain>
    </source>
</reference>
<dbReference type="SUPFAM" id="SSF109604">
    <property type="entry name" value="HD-domain/PDEase-like"/>
    <property type="match status" value="1"/>
</dbReference>
<dbReference type="STRING" id="521045.Kole_0743"/>
<reference evidence="2 3" key="2">
    <citation type="journal article" date="2011" name="J. Bacteriol.">
        <title>Genome Sequence of Kosmotoga olearia Strain TBF 19.5.1, a Thermophilic Bacterium with a Wide Growth Temperature Range, Isolated from the Troll B Oil Platform in the North Sea.</title>
        <authorList>
            <person name="Swithers K.S."/>
            <person name="Dipippo J.L."/>
            <person name="Bruce D.C."/>
            <person name="Detter C."/>
            <person name="Tapia R."/>
            <person name="Han S."/>
            <person name="Goodwin L.A."/>
            <person name="Han J."/>
            <person name="Woyke T."/>
            <person name="Pitluck S."/>
            <person name="Pennacchio L."/>
            <person name="Nolan M."/>
            <person name="Mikhailova N."/>
            <person name="Land M.L."/>
            <person name="Nesbo C.L."/>
            <person name="Gogarten J.P."/>
            <person name="Noll K.M."/>
        </authorList>
    </citation>
    <scope>NUCLEOTIDE SEQUENCE [LARGE SCALE GENOMIC DNA]</scope>
    <source>
        <strain evidence="3">ATCC BAA-1733 / DSM 21960 / TBF 19.5.1</strain>
    </source>
</reference>
<dbReference type="Gene3D" id="1.10.3210.50">
    <property type="match status" value="1"/>
</dbReference>
<keyword evidence="3" id="KW-1185">Reference proteome</keyword>
<feature type="domain" description="HD/PDEase" evidence="1">
    <location>
        <begin position="31"/>
        <end position="148"/>
    </location>
</feature>
<dbReference type="SMART" id="SM00471">
    <property type="entry name" value="HDc"/>
    <property type="match status" value="1"/>
</dbReference>
<dbReference type="KEGG" id="kol:Kole_0743"/>
<gene>
    <name evidence="2" type="ordered locus">Kole_0743</name>
</gene>
<dbReference type="Pfam" id="PF01966">
    <property type="entry name" value="HD"/>
    <property type="match status" value="1"/>
</dbReference>
<dbReference type="eggNOG" id="COG1418">
    <property type="taxonomic scope" value="Bacteria"/>
</dbReference>
<dbReference type="InterPro" id="IPR006674">
    <property type="entry name" value="HD_domain"/>
</dbReference>
<dbReference type="PANTHER" id="PTHR33594:SF1">
    <property type="entry name" value="HD_PDEASE DOMAIN-CONTAINING PROTEIN"/>
    <property type="match status" value="1"/>
</dbReference>
<evidence type="ECO:0000313" key="2">
    <source>
        <dbReference type="EMBL" id="ACR79457.1"/>
    </source>
</evidence>
<name>C5CG16_KOSOT</name>
<evidence type="ECO:0000313" key="3">
    <source>
        <dbReference type="Proteomes" id="UP000002382"/>
    </source>
</evidence>
<accession>C5CG16</accession>
<sequence>MLSYSVYLIKNYPELEGLLTEAKRFFEGVDSPAHDWSHIERVGKLTIQILENEEVKHRRALHISVLLHDIKRKDEVLTGLDHAKEGAKLAGKLLAKHGFDEKTIEIVVDSIRSHRYSLRKTPKYPEGKILQDADRLDAIGAIAIARVFAHKGEKRVFYDPKIKPSKNYNGKSSTYLNHFFEKILKIDPDSFWTETARKLAERRHEFTLEYVKKFLREWYGLE</sequence>